<name>A0A6C0EKZ5_9ZZZZ</name>
<sequence length="336" mass="38926">MDAIKSNDTDPAPPPRLRSLWSWIQGKASTKGRRTKKAFRKVNCAPTAMTRAGARATQRTCYDRSILVKIRDAYNRTHPDQSPIQTRQPAALVQALRDRLSDQCDQEDCWLKLLPSAQMQYLEERIFAPKHPREWLKNPREWLSNYDIINVLRQYEAAYPDFTFLGPSPIDFDKRLPGKRGCVENTICTFRLANYVGPDAKQTHIKKIGLSFNLDEHDEAGSHWVTLYVDLNHGIVFYFDSALNDTPPEIDALVHRILDQARELGLKMTYRKNRVQHQFSNSECGMYSLFFLVTLITGKWDQRPMSVMTALRRFETKRVPDAAVARFRNEYFNDPV</sequence>
<dbReference type="GO" id="GO:0008234">
    <property type="term" value="F:cysteine-type peptidase activity"/>
    <property type="evidence" value="ECO:0007669"/>
    <property type="project" value="InterPro"/>
</dbReference>
<protein>
    <recommendedName>
        <fullName evidence="3">Ubiquitin-like protease family profile domain-containing protein</fullName>
    </recommendedName>
</protein>
<organism evidence="4">
    <name type="scientific">viral metagenome</name>
    <dbReference type="NCBI Taxonomy" id="1070528"/>
    <lineage>
        <taxon>unclassified sequences</taxon>
        <taxon>metagenomes</taxon>
        <taxon>organismal metagenomes</taxon>
    </lineage>
</organism>
<feature type="domain" description="Ubiquitin-like protease family profile" evidence="3">
    <location>
        <begin position="66"/>
        <end position="295"/>
    </location>
</feature>
<dbReference type="Gene3D" id="3.40.395.10">
    <property type="entry name" value="Adenoviral Proteinase, Chain A"/>
    <property type="match status" value="1"/>
</dbReference>
<evidence type="ECO:0000256" key="2">
    <source>
        <dbReference type="ARBA" id="ARBA00022801"/>
    </source>
</evidence>
<proteinExistence type="predicted"/>
<dbReference type="InterPro" id="IPR003653">
    <property type="entry name" value="Peptidase_C48_C"/>
</dbReference>
<evidence type="ECO:0000313" key="4">
    <source>
        <dbReference type="EMBL" id="QHT29836.1"/>
    </source>
</evidence>
<dbReference type="AlphaFoldDB" id="A0A6C0EKZ5"/>
<keyword evidence="2" id="KW-0378">Hydrolase</keyword>
<dbReference type="PROSITE" id="PS50600">
    <property type="entry name" value="ULP_PROTEASE"/>
    <property type="match status" value="1"/>
</dbReference>
<dbReference type="InterPro" id="IPR038765">
    <property type="entry name" value="Papain-like_cys_pep_sf"/>
</dbReference>
<dbReference type="GO" id="GO:0006508">
    <property type="term" value="P:proteolysis"/>
    <property type="evidence" value="ECO:0007669"/>
    <property type="project" value="UniProtKB-KW"/>
</dbReference>
<dbReference type="SUPFAM" id="SSF54001">
    <property type="entry name" value="Cysteine proteinases"/>
    <property type="match status" value="1"/>
</dbReference>
<evidence type="ECO:0000259" key="3">
    <source>
        <dbReference type="PROSITE" id="PS50600"/>
    </source>
</evidence>
<dbReference type="EMBL" id="MN738883">
    <property type="protein sequence ID" value="QHT29836.1"/>
    <property type="molecule type" value="Genomic_DNA"/>
</dbReference>
<reference evidence="4" key="1">
    <citation type="journal article" date="2020" name="Nature">
        <title>Giant virus diversity and host interactions through global metagenomics.</title>
        <authorList>
            <person name="Schulz F."/>
            <person name="Roux S."/>
            <person name="Paez-Espino D."/>
            <person name="Jungbluth S."/>
            <person name="Walsh D.A."/>
            <person name="Denef V.J."/>
            <person name="McMahon K.D."/>
            <person name="Konstantinidis K.T."/>
            <person name="Eloe-Fadrosh E.A."/>
            <person name="Kyrpides N.C."/>
            <person name="Woyke T."/>
        </authorList>
    </citation>
    <scope>NUCLEOTIDE SEQUENCE</scope>
    <source>
        <strain evidence="4">GVMAG-M-3300009068-24</strain>
    </source>
</reference>
<dbReference type="Pfam" id="PF02902">
    <property type="entry name" value="Peptidase_C48"/>
    <property type="match status" value="1"/>
</dbReference>
<accession>A0A6C0EKZ5</accession>
<evidence type="ECO:0000256" key="1">
    <source>
        <dbReference type="ARBA" id="ARBA00022670"/>
    </source>
</evidence>
<keyword evidence="1" id="KW-0645">Protease</keyword>